<evidence type="ECO:0000256" key="4">
    <source>
        <dbReference type="ARBA" id="ARBA00023002"/>
    </source>
</evidence>
<dbReference type="Proteomes" id="UP000031575">
    <property type="component" value="Unassembled WGS sequence"/>
</dbReference>
<dbReference type="GO" id="GO:0016616">
    <property type="term" value="F:oxidoreductase activity, acting on the CH-OH group of donors, NAD or NADP as acceptor"/>
    <property type="evidence" value="ECO:0007669"/>
    <property type="project" value="InterPro"/>
</dbReference>
<dbReference type="InterPro" id="IPR047109">
    <property type="entry name" value="CAD-like"/>
</dbReference>
<dbReference type="InterPro" id="IPR002328">
    <property type="entry name" value="ADH_Zn_CS"/>
</dbReference>
<dbReference type="GO" id="GO:0008270">
    <property type="term" value="F:zinc ion binding"/>
    <property type="evidence" value="ECO:0007669"/>
    <property type="project" value="InterPro"/>
</dbReference>
<comment type="caution">
    <text evidence="7">The sequence shown here is derived from an EMBL/GenBank/DDBJ whole genome shotgun (WGS) entry which is preliminary data.</text>
</comment>
<dbReference type="FunFam" id="3.40.50.720:FF:000022">
    <property type="entry name" value="Cinnamyl alcohol dehydrogenase"/>
    <property type="match status" value="1"/>
</dbReference>
<accession>A0A0C2J4V3</accession>
<dbReference type="InterPro" id="IPR011032">
    <property type="entry name" value="GroES-like_sf"/>
</dbReference>
<evidence type="ECO:0000313" key="8">
    <source>
        <dbReference type="Proteomes" id="UP000031575"/>
    </source>
</evidence>
<protein>
    <submittedName>
        <fullName evidence="7">NADP-dependent alcohol dehydrogenase</fullName>
    </submittedName>
</protein>
<dbReference type="CDD" id="cd05283">
    <property type="entry name" value="CAD1"/>
    <property type="match status" value="1"/>
</dbReference>
<feature type="domain" description="Enoyl reductase (ER)" evidence="6">
    <location>
        <begin position="13"/>
        <end position="344"/>
    </location>
</feature>
<evidence type="ECO:0000313" key="7">
    <source>
        <dbReference type="EMBL" id="KIH94055.1"/>
    </source>
</evidence>
<dbReference type="InterPro" id="IPR013154">
    <property type="entry name" value="ADH-like_N"/>
</dbReference>
<dbReference type="OrthoDB" id="1879366at2759"/>
<dbReference type="EMBL" id="AWTV01000004">
    <property type="protein sequence ID" value="KIH94055.1"/>
    <property type="molecule type" value="Genomic_DNA"/>
</dbReference>
<dbReference type="InterPro" id="IPR036291">
    <property type="entry name" value="NAD(P)-bd_dom_sf"/>
</dbReference>
<dbReference type="Gene3D" id="3.90.180.10">
    <property type="entry name" value="Medium-chain alcohol dehydrogenases, catalytic domain"/>
    <property type="match status" value="1"/>
</dbReference>
<dbReference type="SUPFAM" id="SSF50129">
    <property type="entry name" value="GroES-like"/>
    <property type="match status" value="1"/>
</dbReference>
<organism evidence="7 8">
    <name type="scientific">Sporothrix brasiliensis 5110</name>
    <dbReference type="NCBI Taxonomy" id="1398154"/>
    <lineage>
        <taxon>Eukaryota</taxon>
        <taxon>Fungi</taxon>
        <taxon>Dikarya</taxon>
        <taxon>Ascomycota</taxon>
        <taxon>Pezizomycotina</taxon>
        <taxon>Sordariomycetes</taxon>
        <taxon>Sordariomycetidae</taxon>
        <taxon>Ophiostomatales</taxon>
        <taxon>Ophiostomataceae</taxon>
        <taxon>Sporothrix</taxon>
    </lineage>
</organism>
<dbReference type="InterPro" id="IPR013149">
    <property type="entry name" value="ADH-like_C"/>
</dbReference>
<evidence type="ECO:0000259" key="6">
    <source>
        <dbReference type="SMART" id="SM00829"/>
    </source>
</evidence>
<dbReference type="Pfam" id="PF08240">
    <property type="entry name" value="ADH_N"/>
    <property type="match status" value="1"/>
</dbReference>
<dbReference type="PROSITE" id="PS00059">
    <property type="entry name" value="ADH_ZINC"/>
    <property type="match status" value="1"/>
</dbReference>
<proteinExistence type="inferred from homology"/>
<dbReference type="SMART" id="SM00829">
    <property type="entry name" value="PKS_ER"/>
    <property type="match status" value="1"/>
</dbReference>
<dbReference type="PANTHER" id="PTHR42683">
    <property type="entry name" value="ALDEHYDE REDUCTASE"/>
    <property type="match status" value="1"/>
</dbReference>
<dbReference type="Pfam" id="PF00107">
    <property type="entry name" value="ADH_zinc_N"/>
    <property type="match status" value="1"/>
</dbReference>
<comment type="similarity">
    <text evidence="5">Belongs to the zinc-containing alcohol dehydrogenase family.</text>
</comment>
<dbReference type="Gene3D" id="3.40.50.720">
    <property type="entry name" value="NAD(P)-binding Rossmann-like Domain"/>
    <property type="match status" value="1"/>
</dbReference>
<sequence>MPSFTVYKGSKEGAIKKSTTTKPDELRGDEVLLRVTASGLCGTGELAYPTFSGFSTGYDAHTHKDMVLGHEGSGVVEAVGPDVQTLAKGDRVGWGYQTGACGRCQECLSGHETYCARRQMYGSANPDQGSFASHAVWHEAFLHKLPEGLSDEHAAPLQCGGATVFAALQGLAPGATVGVLGVGGLGHLAVQFAAKMGCRVVVLSGSSAKRAQARQLGAHKFVATNEGQTLGDDGEGWTIDRLLVTSSAQPKWETLLPMLSMRSQVYPLSVSAGDLVIPYMPLISQGIRVQGSLVADRVVHREMLKFAALHGVKPITETFSMTEQGITEAIGKLEAGKMTYRGVLVPSA</sequence>
<gene>
    <name evidence="7" type="ORF">SPBR_06003</name>
</gene>
<keyword evidence="3 5" id="KW-0862">Zinc</keyword>
<name>A0A0C2J4V3_9PEZI</name>
<evidence type="ECO:0000256" key="1">
    <source>
        <dbReference type="ARBA" id="ARBA00001947"/>
    </source>
</evidence>
<reference evidence="7 8" key="1">
    <citation type="journal article" date="2014" name="BMC Genomics">
        <title>Comparative genomics of the major fungal agents of human and animal Sporotrichosis: Sporothrix schenckii and Sporothrix brasiliensis.</title>
        <authorList>
            <person name="Teixeira M.M."/>
            <person name="de Almeida L.G."/>
            <person name="Kubitschek-Barreira P."/>
            <person name="Alves F.L."/>
            <person name="Kioshima E.S."/>
            <person name="Abadio A.K."/>
            <person name="Fernandes L."/>
            <person name="Derengowski L.S."/>
            <person name="Ferreira K.S."/>
            <person name="Souza R.C."/>
            <person name="Ruiz J.C."/>
            <person name="de Andrade N.C."/>
            <person name="Paes H.C."/>
            <person name="Nicola A.M."/>
            <person name="Albuquerque P."/>
            <person name="Gerber A.L."/>
            <person name="Martins V.P."/>
            <person name="Peconick L.D."/>
            <person name="Neto A.V."/>
            <person name="Chaucanez C.B."/>
            <person name="Silva P.A."/>
            <person name="Cunha O.L."/>
            <person name="de Oliveira F.F."/>
            <person name="dos Santos T.C."/>
            <person name="Barros A.L."/>
            <person name="Soares M.A."/>
            <person name="de Oliveira L.M."/>
            <person name="Marini M.M."/>
            <person name="Villalobos-Duno H."/>
            <person name="Cunha M.M."/>
            <person name="de Hoog S."/>
            <person name="da Silveira J.F."/>
            <person name="Henrissat B."/>
            <person name="Nino-Vega G.A."/>
            <person name="Cisalpino P.S."/>
            <person name="Mora-Montes H.M."/>
            <person name="Almeida S.R."/>
            <person name="Stajich J.E."/>
            <person name="Lopes-Bezerra L.M."/>
            <person name="Vasconcelos A.T."/>
            <person name="Felipe M.S."/>
        </authorList>
    </citation>
    <scope>NUCLEOTIDE SEQUENCE [LARGE SCALE GENOMIC DNA]</scope>
    <source>
        <strain evidence="7 8">5110</strain>
    </source>
</reference>
<dbReference type="GeneID" id="63679186"/>
<dbReference type="RefSeq" id="XP_040622065.1">
    <property type="nucleotide sequence ID" value="XM_040764265.1"/>
</dbReference>
<keyword evidence="2 5" id="KW-0479">Metal-binding</keyword>
<evidence type="ECO:0000256" key="2">
    <source>
        <dbReference type="ARBA" id="ARBA00022723"/>
    </source>
</evidence>
<dbReference type="HOGENOM" id="CLU_026673_20_2_1"/>
<dbReference type="InterPro" id="IPR020843">
    <property type="entry name" value="ER"/>
</dbReference>
<evidence type="ECO:0000256" key="3">
    <source>
        <dbReference type="ARBA" id="ARBA00022833"/>
    </source>
</evidence>
<dbReference type="VEuPathDB" id="FungiDB:SPBR_06003"/>
<keyword evidence="8" id="KW-1185">Reference proteome</keyword>
<dbReference type="AlphaFoldDB" id="A0A0C2J4V3"/>
<comment type="cofactor">
    <cofactor evidence="1 5">
        <name>Zn(2+)</name>
        <dbReference type="ChEBI" id="CHEBI:29105"/>
    </cofactor>
</comment>
<dbReference type="SUPFAM" id="SSF51735">
    <property type="entry name" value="NAD(P)-binding Rossmann-fold domains"/>
    <property type="match status" value="1"/>
</dbReference>
<evidence type="ECO:0000256" key="5">
    <source>
        <dbReference type="RuleBase" id="RU361277"/>
    </source>
</evidence>
<keyword evidence="4" id="KW-0560">Oxidoreductase</keyword>